<accession>A0AA43XIL9</accession>
<evidence type="ECO:0000256" key="1">
    <source>
        <dbReference type="ARBA" id="ARBA00022679"/>
    </source>
</evidence>
<proteinExistence type="predicted"/>
<dbReference type="PANTHER" id="PTHR43018">
    <property type="entry name" value="PHOSPHO-2-DEHYDRO-3-DEOXYHEPTONATE ALDOLASE"/>
    <property type="match status" value="1"/>
</dbReference>
<dbReference type="EMBL" id="SUMG01000002">
    <property type="protein sequence ID" value="NBG87437.1"/>
    <property type="molecule type" value="Genomic_DNA"/>
</dbReference>
<evidence type="ECO:0000259" key="2">
    <source>
        <dbReference type="Pfam" id="PF00793"/>
    </source>
</evidence>
<organism evidence="3 4">
    <name type="scientific">Isachenkonia alkalipeptolytica</name>
    <dbReference type="NCBI Taxonomy" id="2565777"/>
    <lineage>
        <taxon>Bacteria</taxon>
        <taxon>Bacillati</taxon>
        <taxon>Bacillota</taxon>
        <taxon>Clostridia</taxon>
        <taxon>Eubacteriales</taxon>
        <taxon>Clostridiaceae</taxon>
        <taxon>Isachenkonia</taxon>
    </lineage>
</organism>
<dbReference type="Proteomes" id="UP000449710">
    <property type="component" value="Unassembled WGS sequence"/>
</dbReference>
<dbReference type="InterPro" id="IPR006218">
    <property type="entry name" value="DAHP1/KDSA"/>
</dbReference>
<dbReference type="GO" id="GO:0003849">
    <property type="term" value="F:3-deoxy-7-phosphoheptulonate synthase activity"/>
    <property type="evidence" value="ECO:0007669"/>
    <property type="project" value="UniProtKB-EC"/>
</dbReference>
<dbReference type="InterPro" id="IPR052899">
    <property type="entry name" value="Class-I_DAHP_synthase"/>
</dbReference>
<sequence length="244" mass="27138">MKEQSRMEKMMIAGPCSIESYGQAMETAKYLKSLGVKNFRGGAFKPRTSPDSFQGLGREALEIMKAVKKETGLITSTEVMDGKDIAAVYDAVDILQIGSRNMHNYTLLQTVGAQDKPIILKRGMSATMEEWIKASEYIRRAGNDNIIMCERGIRTFDTYTRNTMDIAAIPIIKNETGLPVIADPSHGTGRKELILPMSKAALAAGADGIMVEVHPQPERALSDGEQSLSFEEFRYFYREIKSRD</sequence>
<dbReference type="AlphaFoldDB" id="A0AA43XIL9"/>
<keyword evidence="4" id="KW-1185">Reference proteome</keyword>
<dbReference type="Gene3D" id="3.20.20.70">
    <property type="entry name" value="Aldolase class I"/>
    <property type="match status" value="1"/>
</dbReference>
<dbReference type="InterPro" id="IPR013785">
    <property type="entry name" value="Aldolase_TIM"/>
</dbReference>
<dbReference type="RefSeq" id="WP_160718836.1">
    <property type="nucleotide sequence ID" value="NZ_SUMG01000002.1"/>
</dbReference>
<dbReference type="GO" id="GO:0009073">
    <property type="term" value="P:aromatic amino acid family biosynthetic process"/>
    <property type="evidence" value="ECO:0007669"/>
    <property type="project" value="InterPro"/>
</dbReference>
<protein>
    <submittedName>
        <fullName evidence="3">3-deoxy-7-phosphoheptulonate synthase</fullName>
        <ecNumber evidence="3">2.5.1.54</ecNumber>
    </submittedName>
</protein>
<reference evidence="3 4" key="1">
    <citation type="submission" date="2019-04" db="EMBL/GenBank/DDBJ databases">
        <title>Isachenkonia alkalipeptolytica gen. nov. sp. nov. a new anaerobic, alkiliphilic organothrophic bacterium capable to reduce synthesized ferrihydrite isolated from a soda lake.</title>
        <authorList>
            <person name="Toshchakov S.V."/>
            <person name="Zavarzina D.G."/>
            <person name="Zhilina T.N."/>
            <person name="Kostrikina N.A."/>
            <person name="Kublanov I.V."/>
        </authorList>
    </citation>
    <scope>NUCLEOTIDE SEQUENCE [LARGE SCALE GENOMIC DNA]</scope>
    <source>
        <strain evidence="3 4">Z-1701</strain>
    </source>
</reference>
<evidence type="ECO:0000313" key="4">
    <source>
        <dbReference type="Proteomes" id="UP000449710"/>
    </source>
</evidence>
<dbReference type="GO" id="GO:0016832">
    <property type="term" value="F:aldehyde-lyase activity"/>
    <property type="evidence" value="ECO:0007669"/>
    <property type="project" value="InterPro"/>
</dbReference>
<name>A0AA43XIL9_9CLOT</name>
<comment type="caution">
    <text evidence="3">The sequence shown here is derived from an EMBL/GenBank/DDBJ whole genome shotgun (WGS) entry which is preliminary data.</text>
</comment>
<dbReference type="NCBIfam" id="NF009239">
    <property type="entry name" value="PRK12595.1"/>
    <property type="match status" value="1"/>
</dbReference>
<gene>
    <name evidence="3" type="primary">aroF</name>
    <name evidence="3" type="ORF">ISALK_02870</name>
</gene>
<dbReference type="NCBIfam" id="TIGR01361">
    <property type="entry name" value="DAHP_synth_Bsub"/>
    <property type="match status" value="1"/>
</dbReference>
<dbReference type="InterPro" id="IPR006268">
    <property type="entry name" value="DAHP_syn_2"/>
</dbReference>
<dbReference type="EC" id="2.5.1.54" evidence="3"/>
<keyword evidence="1 3" id="KW-0808">Transferase</keyword>
<dbReference type="PANTHER" id="PTHR43018:SF1">
    <property type="entry name" value="PROTEIN AROA(G)"/>
    <property type="match status" value="1"/>
</dbReference>
<dbReference type="SUPFAM" id="SSF51569">
    <property type="entry name" value="Aldolase"/>
    <property type="match status" value="1"/>
</dbReference>
<evidence type="ECO:0000313" key="3">
    <source>
        <dbReference type="EMBL" id="NBG87437.1"/>
    </source>
</evidence>
<dbReference type="NCBIfam" id="NF006421">
    <property type="entry name" value="PRK08673.1"/>
    <property type="match status" value="1"/>
</dbReference>
<feature type="domain" description="DAHP synthetase I/KDSA" evidence="2">
    <location>
        <begin position="10"/>
        <end position="237"/>
    </location>
</feature>
<dbReference type="Pfam" id="PF00793">
    <property type="entry name" value="DAHP_synth_1"/>
    <property type="match status" value="1"/>
</dbReference>